<protein>
    <recommendedName>
        <fullName evidence="5">Glycosyltransferase family 1 protein</fullName>
    </recommendedName>
</protein>
<dbReference type="Pfam" id="PF13439">
    <property type="entry name" value="Glyco_transf_4"/>
    <property type="match status" value="1"/>
</dbReference>
<dbReference type="InterPro" id="IPR050194">
    <property type="entry name" value="Glycosyltransferase_grp1"/>
</dbReference>
<dbReference type="CDD" id="cd03812">
    <property type="entry name" value="GT4_CapH-like"/>
    <property type="match status" value="1"/>
</dbReference>
<evidence type="ECO:0000313" key="3">
    <source>
        <dbReference type="EMBL" id="OKP88581.1"/>
    </source>
</evidence>
<dbReference type="Gene3D" id="3.40.50.2000">
    <property type="entry name" value="Glycogen Phosphorylase B"/>
    <property type="match status" value="2"/>
</dbReference>
<dbReference type="PANTHER" id="PTHR45947">
    <property type="entry name" value="SULFOQUINOVOSYL TRANSFERASE SQD2"/>
    <property type="match status" value="1"/>
</dbReference>
<gene>
    <name evidence="3" type="ORF">A3844_07770</name>
</gene>
<dbReference type="RefSeq" id="WP_083606755.1">
    <property type="nucleotide sequence ID" value="NZ_LVWI01000030.1"/>
</dbReference>
<organism evidence="3 4">
    <name type="scientific">Paenibacillus helianthi</name>
    <dbReference type="NCBI Taxonomy" id="1349432"/>
    <lineage>
        <taxon>Bacteria</taxon>
        <taxon>Bacillati</taxon>
        <taxon>Bacillota</taxon>
        <taxon>Bacilli</taxon>
        <taxon>Bacillales</taxon>
        <taxon>Paenibacillaceae</taxon>
        <taxon>Paenibacillus</taxon>
    </lineage>
</organism>
<reference evidence="3 4" key="1">
    <citation type="submission" date="2016-03" db="EMBL/GenBank/DDBJ databases">
        <authorList>
            <person name="Sant'Anna F.H."/>
            <person name="Ambrosini A."/>
            <person name="Souza R."/>
            <person name="Bach E."/>
            <person name="Fernandes G."/>
            <person name="Balsanelli E."/>
            <person name="Baura V.A."/>
            <person name="Souza E.M."/>
            <person name="Passaglia L."/>
        </authorList>
    </citation>
    <scope>NUCLEOTIDE SEQUENCE [LARGE SCALE GENOMIC DNA]</scope>
    <source>
        <strain evidence="3 4">P26E</strain>
    </source>
</reference>
<dbReference type="InterPro" id="IPR028098">
    <property type="entry name" value="Glyco_trans_4-like_N"/>
</dbReference>
<feature type="domain" description="Glycosyltransferase subfamily 4-like N-terminal" evidence="2">
    <location>
        <begin position="22"/>
        <end position="185"/>
    </location>
</feature>
<evidence type="ECO:0000259" key="2">
    <source>
        <dbReference type="Pfam" id="PF13439"/>
    </source>
</evidence>
<accession>A0ABX3ERE9</accession>
<evidence type="ECO:0000313" key="4">
    <source>
        <dbReference type="Proteomes" id="UP000186058"/>
    </source>
</evidence>
<dbReference type="InterPro" id="IPR001296">
    <property type="entry name" value="Glyco_trans_1"/>
</dbReference>
<sequence length="379" mass="43580">MISENLIKPRRVLHIFGAMNRGGAETLIMNLYRELDKTKVQFDFGVHTNSRGDYDNEIEKLGGRIIHLPEPKKVGILKYKRVLKNHLINYGSFVAIHSHVHHFSGVVLKVAKKVKIEVRIAHSHNTNDAQKDSILRNAYRMTLETLIKKNSTHLLGCSKDACESLFGKKCWGKYNVEVIRNGLDFNLFKELDKEKSNIRNELNIPEDAFLVGHVGRFSEQKNHRWLIRIFKELIKKVPNAHLLLVGDGDLKQEIYELSENLELLGNVHFLGIREDIPRLMNSFNVFLFPSLFEGLGNVLIEAQAAGTPCVCSNTVPSEADINIGLMKFVGLFENENKWVSEILEYMDVRKYRTEELFDAITKSGYEIKQITRRMVEIYD</sequence>
<dbReference type="EMBL" id="LVWI01000030">
    <property type="protein sequence ID" value="OKP88581.1"/>
    <property type="molecule type" value="Genomic_DNA"/>
</dbReference>
<evidence type="ECO:0008006" key="5">
    <source>
        <dbReference type="Google" id="ProtNLM"/>
    </source>
</evidence>
<evidence type="ECO:0000259" key="1">
    <source>
        <dbReference type="Pfam" id="PF00534"/>
    </source>
</evidence>
<dbReference type="Pfam" id="PF00534">
    <property type="entry name" value="Glycos_transf_1"/>
    <property type="match status" value="1"/>
</dbReference>
<proteinExistence type="predicted"/>
<comment type="caution">
    <text evidence="3">The sequence shown here is derived from an EMBL/GenBank/DDBJ whole genome shotgun (WGS) entry which is preliminary data.</text>
</comment>
<dbReference type="SUPFAM" id="SSF53756">
    <property type="entry name" value="UDP-Glycosyltransferase/glycogen phosphorylase"/>
    <property type="match status" value="1"/>
</dbReference>
<dbReference type="PANTHER" id="PTHR45947:SF14">
    <property type="entry name" value="SLL1723 PROTEIN"/>
    <property type="match status" value="1"/>
</dbReference>
<keyword evidence="4" id="KW-1185">Reference proteome</keyword>
<name>A0ABX3ERE9_9BACL</name>
<dbReference type="Proteomes" id="UP000186058">
    <property type="component" value="Unassembled WGS sequence"/>
</dbReference>
<feature type="domain" description="Glycosyl transferase family 1" evidence="1">
    <location>
        <begin position="195"/>
        <end position="323"/>
    </location>
</feature>